<evidence type="ECO:0000313" key="3">
    <source>
        <dbReference type="Proteomes" id="UP000320390"/>
    </source>
</evidence>
<keyword evidence="3" id="KW-1185">Reference proteome</keyword>
<feature type="transmembrane region" description="Helical" evidence="1">
    <location>
        <begin position="86"/>
        <end position="105"/>
    </location>
</feature>
<dbReference type="EMBL" id="CP036434">
    <property type="protein sequence ID" value="QDV05515.1"/>
    <property type="molecule type" value="Genomic_DNA"/>
</dbReference>
<reference evidence="2 3" key="1">
    <citation type="submission" date="2019-02" db="EMBL/GenBank/DDBJ databases">
        <title>Deep-cultivation of Planctomycetes and their phenomic and genomic characterization uncovers novel biology.</title>
        <authorList>
            <person name="Wiegand S."/>
            <person name="Jogler M."/>
            <person name="Boedeker C."/>
            <person name="Pinto D."/>
            <person name="Vollmers J."/>
            <person name="Rivas-Marin E."/>
            <person name="Kohn T."/>
            <person name="Peeters S.H."/>
            <person name="Heuer A."/>
            <person name="Rast P."/>
            <person name="Oberbeckmann S."/>
            <person name="Bunk B."/>
            <person name="Jeske O."/>
            <person name="Meyerdierks A."/>
            <person name="Storesund J.E."/>
            <person name="Kallscheuer N."/>
            <person name="Luecker S."/>
            <person name="Lage O.M."/>
            <person name="Pohl T."/>
            <person name="Merkel B.J."/>
            <person name="Hornburger P."/>
            <person name="Mueller R.-W."/>
            <person name="Bruemmer F."/>
            <person name="Labrenz M."/>
            <person name="Spormann A.M."/>
            <person name="Op den Camp H."/>
            <person name="Overmann J."/>
            <person name="Amann R."/>
            <person name="Jetten M.S.M."/>
            <person name="Mascher T."/>
            <person name="Medema M.H."/>
            <person name="Devos D.P."/>
            <person name="Kaster A.-K."/>
            <person name="Ovreas L."/>
            <person name="Rohde M."/>
            <person name="Galperin M.Y."/>
            <person name="Jogler C."/>
        </authorList>
    </citation>
    <scope>NUCLEOTIDE SEQUENCE [LARGE SCALE GENOMIC DNA]</scope>
    <source>
        <strain evidence="2 3">Poly30</strain>
    </source>
</reference>
<evidence type="ECO:0000313" key="2">
    <source>
        <dbReference type="EMBL" id="QDV05515.1"/>
    </source>
</evidence>
<dbReference type="AlphaFoldDB" id="A0A518EN47"/>
<gene>
    <name evidence="2" type="ORF">Poly30_10130</name>
</gene>
<keyword evidence="1" id="KW-0812">Transmembrane</keyword>
<protein>
    <submittedName>
        <fullName evidence="2">Uncharacterized protein</fullName>
    </submittedName>
</protein>
<name>A0A518EN47_9BACT</name>
<proteinExistence type="predicted"/>
<keyword evidence="1" id="KW-1133">Transmembrane helix</keyword>
<dbReference type="Proteomes" id="UP000320390">
    <property type="component" value="Chromosome"/>
</dbReference>
<evidence type="ECO:0000256" key="1">
    <source>
        <dbReference type="SAM" id="Phobius"/>
    </source>
</evidence>
<keyword evidence="1" id="KW-0472">Membrane</keyword>
<feature type="transmembrane region" description="Helical" evidence="1">
    <location>
        <begin position="60"/>
        <end position="80"/>
    </location>
</feature>
<organism evidence="2 3">
    <name type="scientific">Saltatorellus ferox</name>
    <dbReference type="NCBI Taxonomy" id="2528018"/>
    <lineage>
        <taxon>Bacteria</taxon>
        <taxon>Pseudomonadati</taxon>
        <taxon>Planctomycetota</taxon>
        <taxon>Planctomycetia</taxon>
        <taxon>Planctomycetia incertae sedis</taxon>
        <taxon>Saltatorellus</taxon>
    </lineage>
</organism>
<sequence>MAFSTQSPRSTGEAPSRTELFAGGILGPLPGSRKASAQSDRARTREFCGAASELGPMAGFLGAMCLAQVVMVLQGVAVLSGHHGNVLAGTIACALGTALYGWRLVHSARPVITMSHEGFRDVRLFSGVLRWSDIQSITTKKYKGYNYLAIKLGPGARKNLGLKPRIWVASFLYGHCLHSAAFGVDASIMQIVNAARETADAADHRLRFTV</sequence>
<accession>A0A518EN47</accession>